<evidence type="ECO:0000313" key="2">
    <source>
        <dbReference type="Proteomes" id="UP001165121"/>
    </source>
</evidence>
<proteinExistence type="predicted"/>
<organism evidence="1 2">
    <name type="scientific">Phytophthora fragariaefolia</name>
    <dbReference type="NCBI Taxonomy" id="1490495"/>
    <lineage>
        <taxon>Eukaryota</taxon>
        <taxon>Sar</taxon>
        <taxon>Stramenopiles</taxon>
        <taxon>Oomycota</taxon>
        <taxon>Peronosporomycetes</taxon>
        <taxon>Peronosporales</taxon>
        <taxon>Peronosporaceae</taxon>
        <taxon>Phytophthora</taxon>
    </lineage>
</organism>
<accession>A0A9W6Y2H9</accession>
<dbReference type="AlphaFoldDB" id="A0A9W6Y2H9"/>
<evidence type="ECO:0000313" key="1">
    <source>
        <dbReference type="EMBL" id="GMF53655.1"/>
    </source>
</evidence>
<protein>
    <submittedName>
        <fullName evidence="1">Unnamed protein product</fullName>
    </submittedName>
</protein>
<dbReference type="Proteomes" id="UP001165121">
    <property type="component" value="Unassembled WGS sequence"/>
</dbReference>
<sequence>MYSKFEAMTTSNMRTALVYLPQDKWRHVPSLIGVDEAVEPTKSLFSLIQRVVESNTGICRFRFRNKVTRRETSSESLPKSNELSLPCPLPASTVLVTFSSLQDGSFEMAALASTSLPSTYSSTTVASLSLPEMSASASMGASSHNKECPTLVVFLHSCSAKPTEVQWTLARETNSTPSFQLSVDILIQ</sequence>
<comment type="caution">
    <text evidence="1">The sequence shown here is derived from an EMBL/GenBank/DDBJ whole genome shotgun (WGS) entry which is preliminary data.</text>
</comment>
<reference evidence="1" key="1">
    <citation type="submission" date="2023-04" db="EMBL/GenBank/DDBJ databases">
        <title>Phytophthora fragariaefolia NBRC 109709.</title>
        <authorList>
            <person name="Ichikawa N."/>
            <person name="Sato H."/>
            <person name="Tonouchi N."/>
        </authorList>
    </citation>
    <scope>NUCLEOTIDE SEQUENCE</scope>
    <source>
        <strain evidence="1">NBRC 109709</strain>
    </source>
</reference>
<keyword evidence="2" id="KW-1185">Reference proteome</keyword>
<name>A0A9W6Y2H9_9STRA</name>
<dbReference type="EMBL" id="BSXT01003319">
    <property type="protein sequence ID" value="GMF53655.1"/>
    <property type="molecule type" value="Genomic_DNA"/>
</dbReference>
<gene>
    <name evidence="1" type="ORF">Pfra01_002222900</name>
</gene>